<dbReference type="EMBL" id="BEZZ01173131">
    <property type="protein sequence ID" value="GCC46013.1"/>
    <property type="molecule type" value="Genomic_DNA"/>
</dbReference>
<dbReference type="SUPFAM" id="SSF52518">
    <property type="entry name" value="Thiamin diphosphate-binding fold (THDP-binding)"/>
    <property type="match status" value="1"/>
</dbReference>
<dbReference type="GO" id="GO:0046872">
    <property type="term" value="F:metal ion binding"/>
    <property type="evidence" value="ECO:0007669"/>
    <property type="project" value="UniProtKB-KW"/>
</dbReference>
<dbReference type="AlphaFoldDB" id="A0A401TTN8"/>
<evidence type="ECO:0000313" key="7">
    <source>
        <dbReference type="EMBL" id="GCC46013.1"/>
    </source>
</evidence>
<dbReference type="Proteomes" id="UP000287033">
    <property type="component" value="Unassembled WGS sequence"/>
</dbReference>
<evidence type="ECO:0000259" key="6">
    <source>
        <dbReference type="PROSITE" id="PS51007"/>
    </source>
</evidence>
<proteinExistence type="inferred from homology"/>
<protein>
    <recommendedName>
        <fullName evidence="6">Cytochrome c domain-containing protein</fullName>
    </recommendedName>
</protein>
<evidence type="ECO:0000256" key="3">
    <source>
        <dbReference type="ARBA" id="ARBA00022723"/>
    </source>
</evidence>
<reference evidence="7 8" key="1">
    <citation type="journal article" date="2018" name="Nat. Ecol. Evol.">
        <title>Shark genomes provide insights into elasmobranch evolution and the origin of vertebrates.</title>
        <authorList>
            <person name="Hara Y"/>
            <person name="Yamaguchi K"/>
            <person name="Onimaru K"/>
            <person name="Kadota M"/>
            <person name="Koyanagi M"/>
            <person name="Keeley SD"/>
            <person name="Tatsumi K"/>
            <person name="Tanaka K"/>
            <person name="Motone F"/>
            <person name="Kageyama Y"/>
            <person name="Nozu R"/>
            <person name="Adachi N"/>
            <person name="Nishimura O"/>
            <person name="Nakagawa R"/>
            <person name="Tanegashima C"/>
            <person name="Kiyatake I"/>
            <person name="Matsumoto R"/>
            <person name="Murakumo K"/>
            <person name="Nishida K"/>
            <person name="Terakita A"/>
            <person name="Kuratani S"/>
            <person name="Sato K"/>
            <person name="Hyodo S Kuraku.S."/>
        </authorList>
    </citation>
    <scope>NUCLEOTIDE SEQUENCE [LARGE SCALE GENOMIC DNA]</scope>
</reference>
<keyword evidence="2 5" id="KW-0349">Heme</keyword>
<sequence>MYLQAMAARLSRGITNADIGTTIKDPFVDYATLAKGFGVYGEGPIRDPDALAPALKRAIAMVKSGQPALLDRLAAVAAIAGALVAGVVTSRAEDAPAGDPVNGKRLYLADGCFECHGRAGQGGRFNYLTPALAQIALPVESFIAFLREAPNDMPSFSADVLSDKDAADIHAYLSSLPGPKAAKDIPPNLNQ</sequence>
<evidence type="ECO:0000256" key="2">
    <source>
        <dbReference type="ARBA" id="ARBA00022617"/>
    </source>
</evidence>
<evidence type="ECO:0000256" key="1">
    <source>
        <dbReference type="ARBA" id="ARBA00006488"/>
    </source>
</evidence>
<dbReference type="PROSITE" id="PS51007">
    <property type="entry name" value="CYTC"/>
    <property type="match status" value="1"/>
</dbReference>
<dbReference type="InterPro" id="IPR009056">
    <property type="entry name" value="Cyt_c-like_dom"/>
</dbReference>
<dbReference type="GO" id="GO:0009055">
    <property type="term" value="F:electron transfer activity"/>
    <property type="evidence" value="ECO:0007669"/>
    <property type="project" value="InterPro"/>
</dbReference>
<comment type="caution">
    <text evidence="7">The sequence shown here is derived from an EMBL/GenBank/DDBJ whole genome shotgun (WGS) entry which is preliminary data.</text>
</comment>
<dbReference type="Pfam" id="PF13442">
    <property type="entry name" value="Cytochrome_CBB3"/>
    <property type="match status" value="1"/>
</dbReference>
<dbReference type="Gene3D" id="3.40.50.970">
    <property type="match status" value="1"/>
</dbReference>
<dbReference type="Gene3D" id="1.10.760.10">
    <property type="entry name" value="Cytochrome c-like domain"/>
    <property type="match status" value="1"/>
</dbReference>
<dbReference type="SUPFAM" id="SSF46626">
    <property type="entry name" value="Cytochrome c"/>
    <property type="match status" value="1"/>
</dbReference>
<dbReference type="GO" id="GO:0020037">
    <property type="term" value="F:heme binding"/>
    <property type="evidence" value="ECO:0007669"/>
    <property type="project" value="InterPro"/>
</dbReference>
<comment type="similarity">
    <text evidence="1">Belongs to the cytochrome c family.</text>
</comment>
<accession>A0A401TTN8</accession>
<dbReference type="InterPro" id="IPR029061">
    <property type="entry name" value="THDP-binding"/>
</dbReference>
<name>A0A401TTN8_CHIPU</name>
<dbReference type="InterPro" id="IPR036909">
    <property type="entry name" value="Cyt_c-like_dom_sf"/>
</dbReference>
<evidence type="ECO:0000256" key="4">
    <source>
        <dbReference type="ARBA" id="ARBA00023004"/>
    </source>
</evidence>
<evidence type="ECO:0000313" key="8">
    <source>
        <dbReference type="Proteomes" id="UP000287033"/>
    </source>
</evidence>
<keyword evidence="3 5" id="KW-0479">Metal-binding</keyword>
<feature type="domain" description="Cytochrome c" evidence="6">
    <location>
        <begin position="98"/>
        <end position="177"/>
    </location>
</feature>
<organism evidence="7 8">
    <name type="scientific">Chiloscyllium punctatum</name>
    <name type="common">Brownbanded bambooshark</name>
    <name type="synonym">Hemiscyllium punctatum</name>
    <dbReference type="NCBI Taxonomy" id="137246"/>
    <lineage>
        <taxon>Eukaryota</taxon>
        <taxon>Metazoa</taxon>
        <taxon>Chordata</taxon>
        <taxon>Craniata</taxon>
        <taxon>Vertebrata</taxon>
        <taxon>Chondrichthyes</taxon>
        <taxon>Elasmobranchii</taxon>
        <taxon>Galeomorphii</taxon>
        <taxon>Galeoidea</taxon>
        <taxon>Orectolobiformes</taxon>
        <taxon>Hemiscylliidae</taxon>
        <taxon>Chiloscyllium</taxon>
    </lineage>
</organism>
<keyword evidence="4 5" id="KW-0408">Iron</keyword>
<keyword evidence="8" id="KW-1185">Reference proteome</keyword>
<gene>
    <name evidence="7" type="ORF">chiPu_0030036</name>
</gene>
<evidence type="ECO:0000256" key="5">
    <source>
        <dbReference type="PROSITE-ProRule" id="PRU00433"/>
    </source>
</evidence>